<dbReference type="EMBL" id="WLYX01000001">
    <property type="protein sequence ID" value="MTD32422.1"/>
    <property type="molecule type" value="Genomic_DNA"/>
</dbReference>
<reference evidence="2 3" key="1">
    <citation type="submission" date="2019-11" db="EMBL/GenBank/DDBJ databases">
        <title>Draft genome sequence of Paludibacterium sp. dN18-1.</title>
        <authorList>
            <person name="Im W.-T."/>
        </authorList>
    </citation>
    <scope>NUCLEOTIDE SEQUENCE [LARGE SCALE GENOMIC DNA]</scope>
    <source>
        <strain evidence="3">dN 18-1</strain>
    </source>
</reference>
<sequence length="76" mass="7791">MTAALANVLSLEGSPVQRDSAALTVLPVTGVTIPFTHLSAAISGSADEWDHQITVPTGDVVCAIGELATMGTITWL</sequence>
<name>A0A844G9G5_9NEIS</name>
<dbReference type="Proteomes" id="UP000446658">
    <property type="component" value="Unassembled WGS sequence"/>
</dbReference>
<evidence type="ECO:0000313" key="3">
    <source>
        <dbReference type="Proteomes" id="UP000446658"/>
    </source>
</evidence>
<gene>
    <name evidence="2" type="ORF">GKE73_01305</name>
</gene>
<protein>
    <recommendedName>
        <fullName evidence="1">Baseplate J-like C-terminal domain-containing protein</fullName>
    </recommendedName>
</protein>
<dbReference type="RefSeq" id="WP_230368832.1">
    <property type="nucleotide sequence ID" value="NZ_WLYX01000001.1"/>
</dbReference>
<comment type="caution">
    <text evidence="2">The sequence shown here is derived from an EMBL/GenBank/DDBJ whole genome shotgun (WGS) entry which is preliminary data.</text>
</comment>
<dbReference type="InterPro" id="IPR058530">
    <property type="entry name" value="Baseplate_J-like_C"/>
</dbReference>
<organism evidence="2 3">
    <name type="scientific">Paludibacterium denitrificans</name>
    <dbReference type="NCBI Taxonomy" id="2675226"/>
    <lineage>
        <taxon>Bacteria</taxon>
        <taxon>Pseudomonadati</taxon>
        <taxon>Pseudomonadota</taxon>
        <taxon>Betaproteobacteria</taxon>
        <taxon>Neisseriales</taxon>
        <taxon>Chromobacteriaceae</taxon>
        <taxon>Paludibacterium</taxon>
    </lineage>
</organism>
<proteinExistence type="predicted"/>
<dbReference type="Pfam" id="PF26079">
    <property type="entry name" value="Baseplate_J_C"/>
    <property type="match status" value="1"/>
</dbReference>
<evidence type="ECO:0000313" key="2">
    <source>
        <dbReference type="EMBL" id="MTD32422.1"/>
    </source>
</evidence>
<feature type="domain" description="Baseplate J-like C-terminal" evidence="1">
    <location>
        <begin position="26"/>
        <end position="75"/>
    </location>
</feature>
<accession>A0A844G9G5</accession>
<evidence type="ECO:0000259" key="1">
    <source>
        <dbReference type="Pfam" id="PF26079"/>
    </source>
</evidence>
<dbReference type="AlphaFoldDB" id="A0A844G9G5"/>
<keyword evidence="3" id="KW-1185">Reference proteome</keyword>